<dbReference type="AlphaFoldDB" id="F2IBV4"/>
<name>F2IBV4_FLUTR</name>
<dbReference type="EMBL" id="CP002542">
    <property type="protein sequence ID" value="AEA42182.1"/>
    <property type="molecule type" value="Genomic_DNA"/>
</dbReference>
<reference evidence="2 3" key="1">
    <citation type="journal article" date="2011" name="Stand. Genomic Sci.">
        <title>Complete genome sequence of the gliding freshwater bacterium Fluviicola taffensis type strain (RW262).</title>
        <authorList>
            <person name="Woyke T."/>
            <person name="Chertkov O."/>
            <person name="Lapidus A."/>
            <person name="Nolan M."/>
            <person name="Lucas S."/>
            <person name="Del Rio T.G."/>
            <person name="Tice H."/>
            <person name="Cheng J.F."/>
            <person name="Tapia R."/>
            <person name="Han C."/>
            <person name="Goodwin L."/>
            <person name="Pitluck S."/>
            <person name="Liolios K."/>
            <person name="Pagani I."/>
            <person name="Ivanova N."/>
            <person name="Huntemann M."/>
            <person name="Mavromatis K."/>
            <person name="Mikhailova N."/>
            <person name="Pati A."/>
            <person name="Chen A."/>
            <person name="Palaniappan K."/>
            <person name="Land M."/>
            <person name="Hauser L."/>
            <person name="Brambilla E.M."/>
            <person name="Rohde M."/>
            <person name="Mwirichia R."/>
            <person name="Sikorski J."/>
            <person name="Tindall B.J."/>
            <person name="Goker M."/>
            <person name="Bristow J."/>
            <person name="Eisen J.A."/>
            <person name="Markowitz V."/>
            <person name="Hugenholtz P."/>
            <person name="Klenk H.P."/>
            <person name="Kyrpides N.C."/>
        </authorList>
    </citation>
    <scope>NUCLEOTIDE SEQUENCE [LARGE SCALE GENOMIC DNA]</scope>
    <source>
        <strain evidence="3">DSM 16823 / RW262 / RW262</strain>
    </source>
</reference>
<dbReference type="RefSeq" id="WP_013684956.1">
    <property type="nucleotide sequence ID" value="NC_015321.1"/>
</dbReference>
<evidence type="ECO:0000313" key="3">
    <source>
        <dbReference type="Proteomes" id="UP000007463"/>
    </source>
</evidence>
<keyword evidence="1" id="KW-0732">Signal</keyword>
<organism evidence="2 3">
    <name type="scientific">Fluviicola taffensis (strain DSM 16823 / NCIMB 13979 / RW262)</name>
    <dbReference type="NCBI Taxonomy" id="755732"/>
    <lineage>
        <taxon>Bacteria</taxon>
        <taxon>Pseudomonadati</taxon>
        <taxon>Bacteroidota</taxon>
        <taxon>Flavobacteriia</taxon>
        <taxon>Flavobacteriales</taxon>
        <taxon>Crocinitomicaceae</taxon>
        <taxon>Fluviicola</taxon>
    </lineage>
</organism>
<evidence type="ECO:0000313" key="2">
    <source>
        <dbReference type="EMBL" id="AEA42182.1"/>
    </source>
</evidence>
<gene>
    <name evidence="2" type="ordered locus">Fluta_0173</name>
</gene>
<reference evidence="3" key="2">
    <citation type="submission" date="2011-02" db="EMBL/GenBank/DDBJ databases">
        <title>The complete genome of Fluviicola taffensis DSM 16823.</title>
        <authorList>
            <consortium name="US DOE Joint Genome Institute (JGI-PGF)"/>
            <person name="Lucas S."/>
            <person name="Copeland A."/>
            <person name="Lapidus A."/>
            <person name="Bruce D."/>
            <person name="Goodwin L."/>
            <person name="Pitluck S."/>
            <person name="Kyrpides N."/>
            <person name="Mavromatis K."/>
            <person name="Ivanova N."/>
            <person name="Mikhailova N."/>
            <person name="Pagani I."/>
            <person name="Chertkov O."/>
            <person name="Detter J.C."/>
            <person name="Han C."/>
            <person name="Tapia R."/>
            <person name="Land M."/>
            <person name="Hauser L."/>
            <person name="Markowitz V."/>
            <person name="Cheng J.-F."/>
            <person name="Hugenholtz P."/>
            <person name="Woyke T."/>
            <person name="Wu D."/>
            <person name="Tindall B."/>
            <person name="Pomrenke H.G."/>
            <person name="Brambilla E."/>
            <person name="Klenk H.-P."/>
            <person name="Eisen J.A."/>
        </authorList>
    </citation>
    <scope>NUCLEOTIDE SEQUENCE [LARGE SCALE GENOMIC DNA]</scope>
    <source>
        <strain evidence="3">DSM 16823 / RW262 / RW262</strain>
    </source>
</reference>
<dbReference type="eggNOG" id="ENOG5032SC3">
    <property type="taxonomic scope" value="Bacteria"/>
</dbReference>
<accession>F2IBV4</accession>
<dbReference type="STRING" id="755732.Fluta_0173"/>
<evidence type="ECO:0000256" key="1">
    <source>
        <dbReference type="SAM" id="SignalP"/>
    </source>
</evidence>
<dbReference type="HOGENOM" id="CLU_096365_0_0_10"/>
<dbReference type="OrthoDB" id="1362060at2"/>
<proteinExistence type="predicted"/>
<dbReference type="Proteomes" id="UP000007463">
    <property type="component" value="Chromosome"/>
</dbReference>
<sequence length="233" mass="27197" precursor="true">MKKIIFLLIVISSTTLKAQETFEWYEGTCYMKAQIDTSKATYNQIQNAHYTLIQASDLSQPFLAYQVKDTTYMNVKGIQFECGNFLNELDKMDYPKGEYWTKIKKEKANNLREQCLLHEKAVIALTNPKALKGTPYCKECSEYISALEKGGEILLKLWKKMTEEEIATANNPELLSKTFEQSWNSPNNEFIARLEVLRYGWWNCVLQNQKEWFSENLYKAEFQKLMISITPCN</sequence>
<dbReference type="KEGG" id="fte:Fluta_0173"/>
<feature type="signal peptide" evidence="1">
    <location>
        <begin position="1"/>
        <end position="18"/>
    </location>
</feature>
<feature type="chain" id="PRO_5003278372" description="DUF2599 domain-containing protein" evidence="1">
    <location>
        <begin position="19"/>
        <end position="233"/>
    </location>
</feature>
<evidence type="ECO:0008006" key="4">
    <source>
        <dbReference type="Google" id="ProtNLM"/>
    </source>
</evidence>
<protein>
    <recommendedName>
        <fullName evidence="4">DUF2599 domain-containing protein</fullName>
    </recommendedName>
</protein>
<keyword evidence="3" id="KW-1185">Reference proteome</keyword>